<comment type="caution">
    <text evidence="1">The sequence shown here is derived from an EMBL/GenBank/DDBJ whole genome shotgun (WGS) entry which is preliminary data.</text>
</comment>
<dbReference type="InterPro" id="IPR010131">
    <property type="entry name" value="MdtP/NodT-like"/>
</dbReference>
<name>A0AAW5R078_9HYPH</name>
<reference evidence="1 2" key="1">
    <citation type="submission" date="2022-04" db="EMBL/GenBank/DDBJ databases">
        <authorList>
            <person name="Ye Y.-Q."/>
            <person name="Du Z.-J."/>
        </authorList>
    </citation>
    <scope>NUCLEOTIDE SEQUENCE [LARGE SCALE GENOMIC DNA]</scope>
    <source>
        <strain evidence="1 2">A6E488</strain>
    </source>
</reference>
<dbReference type="EMBL" id="JALIDZ010000007">
    <property type="protein sequence ID" value="MCT8973368.1"/>
    <property type="molecule type" value="Genomic_DNA"/>
</dbReference>
<sequence length="482" mass="52501">MKRRYRAILPIGLAGLLSGCATYSEDGGLAFVETAVVGELDARPTVIRDADTAAQSQALVRDLLQQPLDADRSVRIALLNNRGLQAAYNELGLAETDMVAASLPPNPTISIGRIAAGGLPTEIERQIIVNILALATLPQRSEIARTRFRQAQYVAALETLRVGAEARRAYYRTAAAHQSVHLLEQARLSANATSELLAELGRTGAATKIDQAREQAFYAEVAAQLAKAKVAHTREAETLNRVLGLWGQDLDRLKETGRLPPLPARPATTEDIEVEALRRRLDVQVARLELDALAKSLELEEATRFIDLAELSAIYVTEDEFVLEDGVEYTETTNRPGFEVALEIPIFDFGETKVRRARETYLLALNKLAERGVEARSQAREAYQVHRATYDIARLYRDEVVPLRRIVSEESLLRYNGMIEDVTDLINDARAAIQSNVAASEALRDYWLATVDLDVALVGGAPGDAAPGDMASAAAGAGGGDH</sequence>
<dbReference type="GO" id="GO:0015562">
    <property type="term" value="F:efflux transmembrane transporter activity"/>
    <property type="evidence" value="ECO:0007669"/>
    <property type="project" value="InterPro"/>
</dbReference>
<dbReference type="RefSeq" id="WP_261616940.1">
    <property type="nucleotide sequence ID" value="NZ_JALIDZ010000007.1"/>
</dbReference>
<proteinExistence type="predicted"/>
<dbReference type="PANTHER" id="PTHR30203">
    <property type="entry name" value="OUTER MEMBRANE CATION EFFLUX PROTEIN"/>
    <property type="match status" value="1"/>
</dbReference>
<gene>
    <name evidence="1" type="ORF">MUB46_16015</name>
</gene>
<protein>
    <submittedName>
        <fullName evidence="1">TolC family protein</fullName>
    </submittedName>
</protein>
<dbReference type="PANTHER" id="PTHR30203:SF24">
    <property type="entry name" value="BLR4935 PROTEIN"/>
    <property type="match status" value="1"/>
</dbReference>
<dbReference type="SUPFAM" id="SSF56954">
    <property type="entry name" value="Outer membrane efflux proteins (OEP)"/>
    <property type="match status" value="1"/>
</dbReference>
<accession>A0AAW5R078</accession>
<keyword evidence="2" id="KW-1185">Reference proteome</keyword>
<evidence type="ECO:0000313" key="2">
    <source>
        <dbReference type="Proteomes" id="UP001320898"/>
    </source>
</evidence>
<dbReference type="AlphaFoldDB" id="A0AAW5R078"/>
<dbReference type="PROSITE" id="PS51257">
    <property type="entry name" value="PROKAR_LIPOPROTEIN"/>
    <property type="match status" value="1"/>
</dbReference>
<evidence type="ECO:0000313" key="1">
    <source>
        <dbReference type="EMBL" id="MCT8973368.1"/>
    </source>
</evidence>
<dbReference type="Gene3D" id="1.20.1600.10">
    <property type="entry name" value="Outer membrane efflux proteins (OEP)"/>
    <property type="match status" value="1"/>
</dbReference>
<organism evidence="1 2">
    <name type="scientific">Microbaculum marinisediminis</name>
    <dbReference type="NCBI Taxonomy" id="2931392"/>
    <lineage>
        <taxon>Bacteria</taxon>
        <taxon>Pseudomonadati</taxon>
        <taxon>Pseudomonadota</taxon>
        <taxon>Alphaproteobacteria</taxon>
        <taxon>Hyphomicrobiales</taxon>
        <taxon>Tepidamorphaceae</taxon>
        <taxon>Microbaculum</taxon>
    </lineage>
</organism>
<dbReference type="Proteomes" id="UP001320898">
    <property type="component" value="Unassembled WGS sequence"/>
</dbReference>